<keyword evidence="2" id="KW-1185">Reference proteome</keyword>
<sequence>MMTSALNLTKAERALFYLRDWPLNERDKELLASAAGQQDVTVILTEAALEKVLRQPDVLASFSYPAYVLVTELKLYGEAVEELPAYVMQLNDASWVELTLESQPVLYLGDPDV</sequence>
<dbReference type="AlphaFoldDB" id="A0A432YH52"/>
<accession>A0A432YH52</accession>
<comment type="caution">
    <text evidence="1">The sequence shown here is derived from an EMBL/GenBank/DDBJ whole genome shotgun (WGS) entry which is preliminary data.</text>
</comment>
<evidence type="ECO:0000313" key="2">
    <source>
        <dbReference type="Proteomes" id="UP000288259"/>
    </source>
</evidence>
<organism evidence="1 2">
    <name type="scientific">Pseudidiomarina insulisalsae</name>
    <dbReference type="NCBI Taxonomy" id="575789"/>
    <lineage>
        <taxon>Bacteria</taxon>
        <taxon>Pseudomonadati</taxon>
        <taxon>Pseudomonadota</taxon>
        <taxon>Gammaproteobacteria</taxon>
        <taxon>Alteromonadales</taxon>
        <taxon>Idiomarinaceae</taxon>
        <taxon>Pseudidiomarina</taxon>
    </lineage>
</organism>
<evidence type="ECO:0000313" key="1">
    <source>
        <dbReference type="EMBL" id="RUO60268.1"/>
    </source>
</evidence>
<proteinExistence type="predicted"/>
<protein>
    <submittedName>
        <fullName evidence="1">Uncharacterized protein</fullName>
    </submittedName>
</protein>
<gene>
    <name evidence="1" type="ORF">CWI71_07610</name>
</gene>
<reference evidence="2" key="1">
    <citation type="journal article" date="2018" name="Front. Microbiol.">
        <title>Genome-Based Analysis Reveals the Taxonomy and Diversity of the Family Idiomarinaceae.</title>
        <authorList>
            <person name="Liu Y."/>
            <person name="Lai Q."/>
            <person name="Shao Z."/>
        </authorList>
    </citation>
    <scope>NUCLEOTIDE SEQUENCE [LARGE SCALE GENOMIC DNA]</scope>
    <source>
        <strain evidence="2">CVS-6</strain>
    </source>
</reference>
<name>A0A432YH52_9GAMM</name>
<dbReference type="EMBL" id="PIPY01000007">
    <property type="protein sequence ID" value="RUO60268.1"/>
    <property type="molecule type" value="Genomic_DNA"/>
</dbReference>
<dbReference type="OrthoDB" id="6240905at2"/>
<dbReference type="RefSeq" id="WP_126754673.1">
    <property type="nucleotide sequence ID" value="NZ_PIPY01000007.1"/>
</dbReference>
<dbReference type="Proteomes" id="UP000288259">
    <property type="component" value="Unassembled WGS sequence"/>
</dbReference>